<keyword evidence="3 11" id="KW-0328">Glycosyltransferase</keyword>
<keyword evidence="5 11" id="KW-0812">Transmembrane</keyword>
<evidence type="ECO:0000256" key="8">
    <source>
        <dbReference type="ARBA" id="ARBA00022989"/>
    </source>
</evidence>
<dbReference type="GO" id="GO:0005886">
    <property type="term" value="C:plasma membrane"/>
    <property type="evidence" value="ECO:0007669"/>
    <property type="project" value="UniProtKB-SubCell"/>
</dbReference>
<keyword evidence="14" id="KW-1185">Reference proteome</keyword>
<feature type="domain" description="Glycosyl transferase family 51" evidence="12">
    <location>
        <begin position="53"/>
        <end position="212"/>
    </location>
</feature>
<dbReference type="PANTHER" id="PTHR30400:SF0">
    <property type="entry name" value="BIOSYNTHETIC PEPTIDOGLYCAN TRANSGLYCOSYLASE"/>
    <property type="match status" value="1"/>
</dbReference>
<keyword evidence="8 11" id="KW-1133">Transmembrane helix</keyword>
<dbReference type="Pfam" id="PF00912">
    <property type="entry name" value="Transgly"/>
    <property type="match status" value="1"/>
</dbReference>
<dbReference type="InterPro" id="IPR001264">
    <property type="entry name" value="Glyco_trans_51"/>
</dbReference>
<comment type="catalytic activity">
    <reaction evidence="11">
        <text>[GlcNAc-(1-&gt;4)-Mur2Ac(oyl-L-Ala-gamma-D-Glu-L-Lys-D-Ala-D-Ala)](n)-di-trans,octa-cis-undecaprenyl diphosphate + beta-D-GlcNAc-(1-&gt;4)-Mur2Ac(oyl-L-Ala-gamma-D-Glu-L-Lys-D-Ala-D-Ala)-di-trans,octa-cis-undecaprenyl diphosphate = [GlcNAc-(1-&gt;4)-Mur2Ac(oyl-L-Ala-gamma-D-Glu-L-Lys-D-Ala-D-Ala)](n+1)-di-trans,octa-cis-undecaprenyl diphosphate + di-trans,octa-cis-undecaprenyl diphosphate + H(+)</text>
        <dbReference type="Rhea" id="RHEA:23708"/>
        <dbReference type="Rhea" id="RHEA-COMP:9602"/>
        <dbReference type="Rhea" id="RHEA-COMP:9603"/>
        <dbReference type="ChEBI" id="CHEBI:15378"/>
        <dbReference type="ChEBI" id="CHEBI:58405"/>
        <dbReference type="ChEBI" id="CHEBI:60033"/>
        <dbReference type="ChEBI" id="CHEBI:78435"/>
        <dbReference type="EC" id="2.4.99.28"/>
    </reaction>
</comment>
<dbReference type="GO" id="GO:0009274">
    <property type="term" value="C:peptidoglycan-based cell wall"/>
    <property type="evidence" value="ECO:0007669"/>
    <property type="project" value="InterPro"/>
</dbReference>
<organism evidence="13 14">
    <name type="scientific">Pseudoroseicyclus aestuarii</name>
    <dbReference type="NCBI Taxonomy" id="1795041"/>
    <lineage>
        <taxon>Bacteria</taxon>
        <taxon>Pseudomonadati</taxon>
        <taxon>Pseudomonadota</taxon>
        <taxon>Alphaproteobacteria</taxon>
        <taxon>Rhodobacterales</taxon>
        <taxon>Paracoccaceae</taxon>
        <taxon>Pseudoroseicyclus</taxon>
    </lineage>
</organism>
<keyword evidence="2 11" id="KW-0997">Cell inner membrane</keyword>
<sequence>MRLLRRPLRRLRRWLVLGLLALVGALALSLLVLRVLPPPTTPYILSEARRLGSVEREWVPMERIAPVMARAAVAAEDADFCEHWGLDLDAIRAALEAGGSRGGSTISQQVIKNVYLWQDRSWLRKGIEAAITPVSEAIWPKRRILEIYLNVAEMGEGVFGVEAAARHWFGVSAADLTPVQAARLAAILPSPRTRDPANPTEALRARARSILSGAATIEADGRAACFEQG</sequence>
<evidence type="ECO:0000256" key="11">
    <source>
        <dbReference type="HAMAP-Rule" id="MF_00766"/>
    </source>
</evidence>
<dbReference type="EC" id="2.4.99.28" evidence="11"/>
<keyword evidence="7 11" id="KW-0573">Peptidoglycan synthesis</keyword>
<evidence type="ECO:0000256" key="9">
    <source>
        <dbReference type="ARBA" id="ARBA00023136"/>
    </source>
</evidence>
<evidence type="ECO:0000256" key="3">
    <source>
        <dbReference type="ARBA" id="ARBA00022676"/>
    </source>
</evidence>
<evidence type="ECO:0000256" key="4">
    <source>
        <dbReference type="ARBA" id="ARBA00022679"/>
    </source>
</evidence>
<keyword evidence="4 11" id="KW-0808">Transferase</keyword>
<keyword evidence="10 11" id="KW-0961">Cell wall biogenesis/degradation</keyword>
<dbReference type="InterPro" id="IPR036950">
    <property type="entry name" value="PBP_transglycosylase"/>
</dbReference>
<comment type="subcellular location">
    <subcellularLocation>
        <location evidence="11">Cell inner membrane</location>
        <topology evidence="11">Single-pass membrane protein</topology>
    </subcellularLocation>
</comment>
<dbReference type="PANTHER" id="PTHR30400">
    <property type="entry name" value="MONOFUNCTIONAL BIOSYNTHETIC PEPTIDOGLYCAN TRANSGLYCOSYLASE"/>
    <property type="match status" value="1"/>
</dbReference>
<dbReference type="UniPathway" id="UPA00219"/>
<dbReference type="GO" id="GO:0009252">
    <property type="term" value="P:peptidoglycan biosynthetic process"/>
    <property type="evidence" value="ECO:0007669"/>
    <property type="project" value="UniProtKB-UniRule"/>
</dbReference>
<dbReference type="OrthoDB" id="9766909at2"/>
<dbReference type="HAMAP" id="MF_00766">
    <property type="entry name" value="PGT_MtgA"/>
    <property type="match status" value="1"/>
</dbReference>
<keyword evidence="1 11" id="KW-1003">Cell membrane</keyword>
<dbReference type="GO" id="GO:0008955">
    <property type="term" value="F:peptidoglycan glycosyltransferase activity"/>
    <property type="evidence" value="ECO:0007669"/>
    <property type="project" value="UniProtKB-UniRule"/>
</dbReference>
<dbReference type="NCBIfam" id="TIGR02070">
    <property type="entry name" value="mono_pep_trsgly"/>
    <property type="match status" value="1"/>
</dbReference>
<gene>
    <name evidence="11" type="primary">mtgA</name>
    <name evidence="13" type="ORF">DFP88_102188</name>
</gene>
<dbReference type="InterPro" id="IPR011812">
    <property type="entry name" value="Pep_trsgly"/>
</dbReference>
<dbReference type="InterPro" id="IPR023346">
    <property type="entry name" value="Lysozyme-like_dom_sf"/>
</dbReference>
<evidence type="ECO:0000256" key="10">
    <source>
        <dbReference type="ARBA" id="ARBA00023316"/>
    </source>
</evidence>
<comment type="function">
    <text evidence="11">Peptidoglycan polymerase that catalyzes glycan chain elongation from lipid-linked precursors.</text>
</comment>
<dbReference type="AlphaFoldDB" id="A0A318SRE6"/>
<evidence type="ECO:0000313" key="13">
    <source>
        <dbReference type="EMBL" id="PYE84390.1"/>
    </source>
</evidence>
<dbReference type="EMBL" id="QJTE01000002">
    <property type="protein sequence ID" value="PYE84390.1"/>
    <property type="molecule type" value="Genomic_DNA"/>
</dbReference>
<dbReference type="GO" id="GO:0016763">
    <property type="term" value="F:pentosyltransferase activity"/>
    <property type="evidence" value="ECO:0007669"/>
    <property type="project" value="InterPro"/>
</dbReference>
<dbReference type="Proteomes" id="UP000248311">
    <property type="component" value="Unassembled WGS sequence"/>
</dbReference>
<comment type="similarity">
    <text evidence="11">Belongs to the glycosyltransferase 51 family.</text>
</comment>
<dbReference type="Gene3D" id="1.10.3810.10">
    <property type="entry name" value="Biosynthetic peptidoglycan transglycosylase-like"/>
    <property type="match status" value="1"/>
</dbReference>
<evidence type="ECO:0000256" key="6">
    <source>
        <dbReference type="ARBA" id="ARBA00022960"/>
    </source>
</evidence>
<protein>
    <recommendedName>
        <fullName evidence="11">Biosynthetic peptidoglycan transglycosylase</fullName>
        <ecNumber evidence="11">2.4.99.28</ecNumber>
    </recommendedName>
    <alternativeName>
        <fullName evidence="11">Glycan polymerase</fullName>
    </alternativeName>
    <alternativeName>
        <fullName evidence="11">Peptidoglycan glycosyltransferase MtgA</fullName>
        <shortName evidence="11">PGT</shortName>
    </alternativeName>
</protein>
<evidence type="ECO:0000259" key="12">
    <source>
        <dbReference type="Pfam" id="PF00912"/>
    </source>
</evidence>
<comment type="caution">
    <text evidence="13">The sequence shown here is derived from an EMBL/GenBank/DDBJ whole genome shotgun (WGS) entry which is preliminary data.</text>
</comment>
<reference evidence="13 14" key="1">
    <citation type="submission" date="2018-06" db="EMBL/GenBank/DDBJ databases">
        <title>Genomic Encyclopedia of Type Strains, Phase III (KMG-III): the genomes of soil and plant-associated and newly described type strains.</title>
        <authorList>
            <person name="Whitman W."/>
        </authorList>
    </citation>
    <scope>NUCLEOTIDE SEQUENCE [LARGE SCALE GENOMIC DNA]</scope>
    <source>
        <strain evidence="13 14">CECT 9025</strain>
    </source>
</reference>
<name>A0A318SRE6_9RHOB</name>
<evidence type="ECO:0000256" key="2">
    <source>
        <dbReference type="ARBA" id="ARBA00022519"/>
    </source>
</evidence>
<dbReference type="GO" id="GO:0008360">
    <property type="term" value="P:regulation of cell shape"/>
    <property type="evidence" value="ECO:0007669"/>
    <property type="project" value="UniProtKB-KW"/>
</dbReference>
<comment type="pathway">
    <text evidence="11">Cell wall biogenesis; peptidoglycan biosynthesis.</text>
</comment>
<dbReference type="SUPFAM" id="SSF53955">
    <property type="entry name" value="Lysozyme-like"/>
    <property type="match status" value="1"/>
</dbReference>
<dbReference type="RefSeq" id="WP_110813494.1">
    <property type="nucleotide sequence ID" value="NZ_QJTE01000002.1"/>
</dbReference>
<evidence type="ECO:0000313" key="14">
    <source>
        <dbReference type="Proteomes" id="UP000248311"/>
    </source>
</evidence>
<evidence type="ECO:0000256" key="7">
    <source>
        <dbReference type="ARBA" id="ARBA00022984"/>
    </source>
</evidence>
<dbReference type="GO" id="GO:0071555">
    <property type="term" value="P:cell wall organization"/>
    <property type="evidence" value="ECO:0007669"/>
    <property type="project" value="UniProtKB-KW"/>
</dbReference>
<keyword evidence="6 11" id="KW-0133">Cell shape</keyword>
<evidence type="ECO:0000256" key="1">
    <source>
        <dbReference type="ARBA" id="ARBA00022475"/>
    </source>
</evidence>
<proteinExistence type="inferred from homology"/>
<keyword evidence="9 11" id="KW-0472">Membrane</keyword>
<evidence type="ECO:0000256" key="5">
    <source>
        <dbReference type="ARBA" id="ARBA00022692"/>
    </source>
</evidence>
<accession>A0A318SRE6</accession>